<evidence type="ECO:0000313" key="2">
    <source>
        <dbReference type="EMBL" id="KAK7996019.1"/>
    </source>
</evidence>
<accession>A0ABR1R2H5</accession>
<gene>
    <name evidence="2" type="ORF">PG991_015486</name>
</gene>
<dbReference type="EMBL" id="JAQQWI010000022">
    <property type="protein sequence ID" value="KAK7996019.1"/>
    <property type="molecule type" value="Genomic_DNA"/>
</dbReference>
<evidence type="ECO:0000256" key="1">
    <source>
        <dbReference type="SAM" id="MobiDB-lite"/>
    </source>
</evidence>
<proteinExistence type="predicted"/>
<sequence length="133" mass="15137">MLNHLKNDVQDHRGMGIDEIHMFAAFRADEEAIDAPTPNKWILWMYRSARRAGLGKPSRSYSLRNKRREAEADGQDDQVDNPDRRDVTNDAAVVAKPDFTRQATGGLVDGDPMDIDDEGCGGYQSEPEEWWMR</sequence>
<name>A0ABR1R2H5_9PEZI</name>
<protein>
    <submittedName>
        <fullName evidence="2">Uncharacterized protein</fullName>
    </submittedName>
</protein>
<keyword evidence="3" id="KW-1185">Reference proteome</keyword>
<comment type="caution">
    <text evidence="2">The sequence shown here is derived from an EMBL/GenBank/DDBJ whole genome shotgun (WGS) entry which is preliminary data.</text>
</comment>
<feature type="region of interest" description="Disordered" evidence="1">
    <location>
        <begin position="52"/>
        <end position="133"/>
    </location>
</feature>
<organism evidence="2 3">
    <name type="scientific">Apiospora marii</name>
    <dbReference type="NCBI Taxonomy" id="335849"/>
    <lineage>
        <taxon>Eukaryota</taxon>
        <taxon>Fungi</taxon>
        <taxon>Dikarya</taxon>
        <taxon>Ascomycota</taxon>
        <taxon>Pezizomycotina</taxon>
        <taxon>Sordariomycetes</taxon>
        <taxon>Xylariomycetidae</taxon>
        <taxon>Amphisphaeriales</taxon>
        <taxon>Apiosporaceae</taxon>
        <taxon>Apiospora</taxon>
    </lineage>
</organism>
<dbReference type="Proteomes" id="UP001396898">
    <property type="component" value="Unassembled WGS sequence"/>
</dbReference>
<evidence type="ECO:0000313" key="3">
    <source>
        <dbReference type="Proteomes" id="UP001396898"/>
    </source>
</evidence>
<reference evidence="2 3" key="1">
    <citation type="submission" date="2023-01" db="EMBL/GenBank/DDBJ databases">
        <title>Analysis of 21 Apiospora genomes using comparative genomics revels a genus with tremendous synthesis potential of carbohydrate active enzymes and secondary metabolites.</title>
        <authorList>
            <person name="Sorensen T."/>
        </authorList>
    </citation>
    <scope>NUCLEOTIDE SEQUENCE [LARGE SCALE GENOMIC DNA]</scope>
    <source>
        <strain evidence="2 3">CBS 20057</strain>
    </source>
</reference>